<dbReference type="PANTHER" id="PTHR43056:SF10">
    <property type="entry name" value="COCE_NOND FAMILY, PUTATIVE (AFU_ORTHOLOGUE AFUA_7G00600)-RELATED"/>
    <property type="match status" value="1"/>
</dbReference>
<keyword evidence="1" id="KW-0378">Hydrolase</keyword>
<dbReference type="SUPFAM" id="SSF49785">
    <property type="entry name" value="Galactose-binding domain-like"/>
    <property type="match status" value="1"/>
</dbReference>
<dbReference type="InterPro" id="IPR005674">
    <property type="entry name" value="CocE/Ser_esterase"/>
</dbReference>
<feature type="domain" description="Xaa-Pro dipeptidyl-peptidase C-terminal" evidence="2">
    <location>
        <begin position="327"/>
        <end position="578"/>
    </location>
</feature>
<dbReference type="Pfam" id="PF08530">
    <property type="entry name" value="PepX_C"/>
    <property type="match status" value="1"/>
</dbReference>
<gene>
    <name evidence="3" type="ORF">IV57_GL002487</name>
</gene>
<evidence type="ECO:0000313" key="4">
    <source>
        <dbReference type="Proteomes" id="UP000051006"/>
    </source>
</evidence>
<evidence type="ECO:0000259" key="2">
    <source>
        <dbReference type="SMART" id="SM00939"/>
    </source>
</evidence>
<keyword evidence="4" id="KW-1185">Reference proteome</keyword>
<dbReference type="STRING" id="993692.IV57_GL002487"/>
<dbReference type="InterPro" id="IPR050585">
    <property type="entry name" value="Xaa-Pro_dipeptidyl-ppase/CocE"/>
</dbReference>
<dbReference type="OrthoDB" id="319764at2"/>
<dbReference type="NCBIfam" id="TIGR00976">
    <property type="entry name" value="CocE_NonD"/>
    <property type="match status" value="1"/>
</dbReference>
<organism evidence="3 4">
    <name type="scientific">Companilactobacillus kimchiensis</name>
    <dbReference type="NCBI Taxonomy" id="993692"/>
    <lineage>
        <taxon>Bacteria</taxon>
        <taxon>Bacillati</taxon>
        <taxon>Bacillota</taxon>
        <taxon>Bacilli</taxon>
        <taxon>Lactobacillales</taxon>
        <taxon>Lactobacillaceae</taxon>
        <taxon>Companilactobacillus</taxon>
    </lineage>
</organism>
<dbReference type="EMBL" id="JQCF01000008">
    <property type="protein sequence ID" value="KRN99672.1"/>
    <property type="molecule type" value="Genomic_DNA"/>
</dbReference>
<dbReference type="SMART" id="SM00939">
    <property type="entry name" value="PepX_C"/>
    <property type="match status" value="1"/>
</dbReference>
<dbReference type="Pfam" id="PF02129">
    <property type="entry name" value="Peptidase_S15"/>
    <property type="match status" value="1"/>
</dbReference>
<dbReference type="Gene3D" id="3.40.50.1820">
    <property type="entry name" value="alpha/beta hydrolase"/>
    <property type="match status" value="1"/>
</dbReference>
<dbReference type="PATRIC" id="fig|993692.3.peg.2535"/>
<dbReference type="InterPro" id="IPR013736">
    <property type="entry name" value="Xaa-Pro_dipept_C"/>
</dbReference>
<sequence length="584" mass="65904">MTDLNKLKVFKPTYKYIDDGKEHGINSEFNPGRKILSKGYQINPKFKALECDVILEKDVPVKLRDGVTIYTDIYRPVTDEKVPVIMAWSPYGKSAGSAPRYENIFGIIGLKDSIVSGLEKFEGPDPAYWCNHGYAICNPDARGIAHSEGDVSMIGTQEGRDGYDLIEWLADQTWSNGKIAMSGTSYLAFSQWFIAAEQPPHLAAINPTEGLSDGYRDIAMRGGIPDFDFVQRLQVNHVNPSDNLREDVTEEIKEYPLANNPVWDDKIVKFDQIKTPAYVVASYSNTLHTNGTFRAWRKMSSSKKWLRIHNGQEWPDYYDEMNTEDRRKFFDYYLKGIQNGWEQTPIVRYSMLDMEGGDKTELAATQFPPINIEYQKLHLGSTNRDLLDVPSKEESDVTYTPEFGPGKASFIKTFAQKTEIVGYPKVHLNVEAKESDDMELFVNVQKLDQNGNQLSEFIVPNHSAMMYDFTDNGGTVMKYKGPDGRLKVSARHLAAGSTDIIPVHSFDRVEKIESNEIVAVDIILMPMGMVFYPGEQLRLVISAKNESGSIVPWSIAYQPDNKGPQVIHVGGSYDSYLQLPIKFG</sequence>
<dbReference type="AlphaFoldDB" id="A0A0R2LCR5"/>
<dbReference type="RefSeq" id="WP_057880592.1">
    <property type="nucleotide sequence ID" value="NZ_JQCF01000008.1"/>
</dbReference>
<proteinExistence type="predicted"/>
<evidence type="ECO:0000256" key="1">
    <source>
        <dbReference type="ARBA" id="ARBA00022801"/>
    </source>
</evidence>
<dbReference type="SUPFAM" id="SSF53474">
    <property type="entry name" value="alpha/beta-Hydrolases"/>
    <property type="match status" value="1"/>
</dbReference>
<dbReference type="Gene3D" id="1.10.3020.20">
    <property type="match status" value="1"/>
</dbReference>
<dbReference type="InterPro" id="IPR029058">
    <property type="entry name" value="AB_hydrolase_fold"/>
</dbReference>
<comment type="caution">
    <text evidence="3">The sequence shown here is derived from an EMBL/GenBank/DDBJ whole genome shotgun (WGS) entry which is preliminary data.</text>
</comment>
<protein>
    <submittedName>
        <fullName evidence="3">S15 family peptidase</fullName>
    </submittedName>
</protein>
<dbReference type="GO" id="GO:0008239">
    <property type="term" value="F:dipeptidyl-peptidase activity"/>
    <property type="evidence" value="ECO:0007669"/>
    <property type="project" value="InterPro"/>
</dbReference>
<dbReference type="InterPro" id="IPR000383">
    <property type="entry name" value="Xaa-Pro-like_dom"/>
</dbReference>
<dbReference type="Proteomes" id="UP000051006">
    <property type="component" value="Unassembled WGS sequence"/>
</dbReference>
<accession>A0A0R2LCR5</accession>
<dbReference type="Gene3D" id="2.60.120.260">
    <property type="entry name" value="Galactose-binding domain-like"/>
    <property type="match status" value="1"/>
</dbReference>
<reference evidence="3 4" key="1">
    <citation type="journal article" date="2015" name="Genome Announc.">
        <title>Expanding the biotechnology potential of lactobacilli through comparative genomics of 213 strains and associated genera.</title>
        <authorList>
            <person name="Sun Z."/>
            <person name="Harris H.M."/>
            <person name="McCann A."/>
            <person name="Guo C."/>
            <person name="Argimon S."/>
            <person name="Zhang W."/>
            <person name="Yang X."/>
            <person name="Jeffery I.B."/>
            <person name="Cooney J.C."/>
            <person name="Kagawa T.F."/>
            <person name="Liu W."/>
            <person name="Song Y."/>
            <person name="Salvetti E."/>
            <person name="Wrobel A."/>
            <person name="Rasinkangas P."/>
            <person name="Parkhill J."/>
            <person name="Rea M.C."/>
            <person name="O'Sullivan O."/>
            <person name="Ritari J."/>
            <person name="Douillard F.P."/>
            <person name="Paul Ross R."/>
            <person name="Yang R."/>
            <person name="Briner A.E."/>
            <person name="Felis G.E."/>
            <person name="de Vos W.M."/>
            <person name="Barrangou R."/>
            <person name="Klaenhammer T.R."/>
            <person name="Caufield P.W."/>
            <person name="Cui Y."/>
            <person name="Zhang H."/>
            <person name="O'Toole P.W."/>
        </authorList>
    </citation>
    <scope>NUCLEOTIDE SEQUENCE [LARGE SCALE GENOMIC DNA]</scope>
    <source>
        <strain evidence="3 4">DSM 24716</strain>
    </source>
</reference>
<dbReference type="InterPro" id="IPR008979">
    <property type="entry name" value="Galactose-bd-like_sf"/>
</dbReference>
<dbReference type="PANTHER" id="PTHR43056">
    <property type="entry name" value="PEPTIDASE S9 PROLYL OLIGOPEPTIDASE"/>
    <property type="match status" value="1"/>
</dbReference>
<evidence type="ECO:0000313" key="3">
    <source>
        <dbReference type="EMBL" id="KRN99672.1"/>
    </source>
</evidence>
<name>A0A0R2LCR5_9LACO</name>